<evidence type="ECO:0000259" key="8">
    <source>
        <dbReference type="PROSITE" id="PS50011"/>
    </source>
</evidence>
<feature type="compositionally biased region" description="Polar residues" evidence="6">
    <location>
        <begin position="578"/>
        <end position="588"/>
    </location>
</feature>
<dbReference type="SUPFAM" id="SSF56112">
    <property type="entry name" value="Protein kinase-like (PK-like)"/>
    <property type="match status" value="1"/>
</dbReference>
<dbReference type="InterPro" id="IPR011009">
    <property type="entry name" value="Kinase-like_dom_sf"/>
</dbReference>
<dbReference type="EMBL" id="WJIE01000003">
    <property type="protein sequence ID" value="MRG92632.1"/>
    <property type="molecule type" value="Genomic_DNA"/>
</dbReference>
<keyword evidence="1" id="KW-0808">Transferase</keyword>
<feature type="region of interest" description="Disordered" evidence="6">
    <location>
        <begin position="665"/>
        <end position="731"/>
    </location>
</feature>
<dbReference type="InterPro" id="IPR017441">
    <property type="entry name" value="Protein_kinase_ATP_BS"/>
</dbReference>
<keyword evidence="4 5" id="KW-0067">ATP-binding</keyword>
<dbReference type="Pfam" id="PF00069">
    <property type="entry name" value="Pkinase"/>
    <property type="match status" value="1"/>
</dbReference>
<dbReference type="InterPro" id="IPR000719">
    <property type="entry name" value="Prot_kinase_dom"/>
</dbReference>
<feature type="binding site" evidence="5">
    <location>
        <position position="81"/>
    </location>
    <ligand>
        <name>ATP</name>
        <dbReference type="ChEBI" id="CHEBI:30616"/>
    </ligand>
</feature>
<feature type="region of interest" description="Disordered" evidence="6">
    <location>
        <begin position="1"/>
        <end position="43"/>
    </location>
</feature>
<dbReference type="AlphaFoldDB" id="A0A6N7PKG5"/>
<evidence type="ECO:0000256" key="2">
    <source>
        <dbReference type="ARBA" id="ARBA00022741"/>
    </source>
</evidence>
<dbReference type="PROSITE" id="PS00109">
    <property type="entry name" value="PROTEIN_KINASE_TYR"/>
    <property type="match status" value="1"/>
</dbReference>
<keyword evidence="7" id="KW-1133">Transmembrane helix</keyword>
<keyword evidence="10" id="KW-1185">Reference proteome</keyword>
<proteinExistence type="predicted"/>
<dbReference type="Proteomes" id="UP000440224">
    <property type="component" value="Unassembled WGS sequence"/>
</dbReference>
<keyword evidence="7" id="KW-0812">Transmembrane</keyword>
<evidence type="ECO:0000256" key="5">
    <source>
        <dbReference type="PROSITE-ProRule" id="PRU10141"/>
    </source>
</evidence>
<keyword evidence="2 5" id="KW-0547">Nucleotide-binding</keyword>
<dbReference type="Gene3D" id="1.10.510.10">
    <property type="entry name" value="Transferase(Phosphotransferase) domain 1"/>
    <property type="match status" value="1"/>
</dbReference>
<dbReference type="InterPro" id="IPR008266">
    <property type="entry name" value="Tyr_kinase_AS"/>
</dbReference>
<dbReference type="PROSITE" id="PS50011">
    <property type="entry name" value="PROTEIN_KINASE_DOM"/>
    <property type="match status" value="1"/>
</dbReference>
<dbReference type="PROSITE" id="PS00107">
    <property type="entry name" value="PROTEIN_KINASE_ATP"/>
    <property type="match status" value="1"/>
</dbReference>
<reference evidence="9 10" key="1">
    <citation type="submission" date="2019-10" db="EMBL/GenBank/DDBJ databases">
        <title>A soil myxobacterium in the family Polyangiaceae.</title>
        <authorList>
            <person name="Li Y."/>
            <person name="Wang J."/>
        </authorList>
    </citation>
    <scope>NUCLEOTIDE SEQUENCE [LARGE SCALE GENOMIC DNA]</scope>
    <source>
        <strain evidence="9 10">DSM 14734</strain>
    </source>
</reference>
<dbReference type="GO" id="GO:0004674">
    <property type="term" value="F:protein serine/threonine kinase activity"/>
    <property type="evidence" value="ECO:0007669"/>
    <property type="project" value="TreeGrafter"/>
</dbReference>
<evidence type="ECO:0000256" key="1">
    <source>
        <dbReference type="ARBA" id="ARBA00022679"/>
    </source>
</evidence>
<evidence type="ECO:0000256" key="4">
    <source>
        <dbReference type="ARBA" id="ARBA00022840"/>
    </source>
</evidence>
<feature type="domain" description="Protein kinase" evidence="8">
    <location>
        <begin position="49"/>
        <end position="324"/>
    </location>
</feature>
<comment type="caution">
    <text evidence="9">The sequence shown here is derived from an EMBL/GenBank/DDBJ whole genome shotgun (WGS) entry which is preliminary data.</text>
</comment>
<evidence type="ECO:0000256" key="3">
    <source>
        <dbReference type="ARBA" id="ARBA00022777"/>
    </source>
</evidence>
<dbReference type="CDD" id="cd14014">
    <property type="entry name" value="STKc_PknB_like"/>
    <property type="match status" value="1"/>
</dbReference>
<evidence type="ECO:0000313" key="9">
    <source>
        <dbReference type="EMBL" id="MRG92632.1"/>
    </source>
</evidence>
<keyword evidence="7" id="KW-0472">Membrane</keyword>
<sequence length="812" mass="85796">MAQPPPRPAASRPGGPAPANNRSAPASSSGPRPKEPEKQQPGTFFLGRYRVVDEIGVGGMASVHLARMDGPGGFQKWVAIKRIHPHLVEDDQFVDMFLDEARIAAGINHANVAQVFDLGKDDNTYWIAMEYLHGEPLREVMRRAEEKRMLISADLAARICADAAEGLHAAHELRGKNGQLLGLVHRDVTPHNLFVTYDGYTKVVDFGIAKVADRLASTRAGTLKGKLAYMSPEQVRGADVDRTTDIFALGVVLWELTTNQRLFRMDTDLDTLEKVQACNVPLPSTIVRGYPQGLEAVVMKALAKNKKDRYQTAREFSRALQVYLNQSGAFVGPEEVAQFVRHVFTDRIAKREAHLAWAAEVTSTVNVDQLRAQGGLSDDSLLEDEDDDRRGRASGTAPSKSAAQPIANRAPAAMPPPEDRSASQQMAATSLMDDDEDVPTTVATREHMERSSGAPLPSAGRPGAMPGPRPQLTTPMPAAGMPGPGQNERTAALPNGGYPGDADDLNATVALPANAKILDPGPPRPGFGAPPQPGFGGGYPAPPQAAFNGGPQPGFGFGQQPQQHPQMYGQQQPAYPSAISNPNPQVPQQYGQRVAQSQIETAMSLPRPDPAALWMAQQEAARQQGGPKRNTGVFVLVVALVALSVIGIGVLVYFKLKQQPPQEATQPTATAVPETPPIPTTVAVPAPAPAPAPAPTETAAAAPTEIAAPTPAPGPAPGTAPAAAKTNTTAPAPTATATAAAASGEPGFLTIVCNPFCDDVLDNGRSLGPSPIVHTSVKPGSHRITLKKGDMKKVISVIVVSGQVTAQRVSMK</sequence>
<feature type="region of interest" description="Disordered" evidence="6">
    <location>
        <begin position="560"/>
        <end position="588"/>
    </location>
</feature>
<feature type="compositionally biased region" description="Low complexity" evidence="6">
    <location>
        <begin position="9"/>
        <end position="31"/>
    </location>
</feature>
<protein>
    <submittedName>
        <fullName evidence="9">Protein kinase</fullName>
    </submittedName>
</protein>
<dbReference type="PANTHER" id="PTHR43289">
    <property type="entry name" value="MITOGEN-ACTIVATED PROTEIN KINASE KINASE KINASE 20-RELATED"/>
    <property type="match status" value="1"/>
</dbReference>
<dbReference type="RefSeq" id="WP_153819492.1">
    <property type="nucleotide sequence ID" value="NZ_WJIE01000003.1"/>
</dbReference>
<evidence type="ECO:0000256" key="6">
    <source>
        <dbReference type="SAM" id="MobiDB-lite"/>
    </source>
</evidence>
<feature type="compositionally biased region" description="Low complexity" evidence="6">
    <location>
        <begin position="719"/>
        <end position="731"/>
    </location>
</feature>
<gene>
    <name evidence="9" type="ORF">GF068_11925</name>
</gene>
<keyword evidence="3 9" id="KW-0418">Kinase</keyword>
<feature type="region of interest" description="Disordered" evidence="6">
    <location>
        <begin position="376"/>
        <end position="476"/>
    </location>
</feature>
<feature type="compositionally biased region" description="Low complexity" evidence="6">
    <location>
        <begin position="402"/>
        <end position="412"/>
    </location>
</feature>
<dbReference type="Gene3D" id="3.30.200.20">
    <property type="entry name" value="Phosphorylase Kinase, domain 1"/>
    <property type="match status" value="1"/>
</dbReference>
<feature type="transmembrane region" description="Helical" evidence="7">
    <location>
        <begin position="632"/>
        <end position="654"/>
    </location>
</feature>
<dbReference type="PANTHER" id="PTHR43289:SF6">
    <property type="entry name" value="SERINE_THREONINE-PROTEIN KINASE NEKL-3"/>
    <property type="match status" value="1"/>
</dbReference>
<feature type="compositionally biased region" description="Low complexity" evidence="6">
    <location>
        <begin position="457"/>
        <end position="466"/>
    </location>
</feature>
<evidence type="ECO:0000313" key="10">
    <source>
        <dbReference type="Proteomes" id="UP000440224"/>
    </source>
</evidence>
<evidence type="ECO:0000256" key="7">
    <source>
        <dbReference type="SAM" id="Phobius"/>
    </source>
</evidence>
<accession>A0A6N7PKG5</accession>
<organism evidence="9 10">
    <name type="scientific">Polyangium spumosum</name>
    <dbReference type="NCBI Taxonomy" id="889282"/>
    <lineage>
        <taxon>Bacteria</taxon>
        <taxon>Pseudomonadati</taxon>
        <taxon>Myxococcota</taxon>
        <taxon>Polyangia</taxon>
        <taxon>Polyangiales</taxon>
        <taxon>Polyangiaceae</taxon>
        <taxon>Polyangium</taxon>
    </lineage>
</organism>
<dbReference type="OrthoDB" id="5486481at2"/>
<feature type="compositionally biased region" description="Low complexity" evidence="6">
    <location>
        <begin position="695"/>
        <end position="709"/>
    </location>
</feature>
<dbReference type="GO" id="GO:0005524">
    <property type="term" value="F:ATP binding"/>
    <property type="evidence" value="ECO:0007669"/>
    <property type="project" value="UniProtKB-UniRule"/>
</dbReference>
<feature type="compositionally biased region" description="Low complexity" evidence="6">
    <location>
        <begin position="560"/>
        <end position="573"/>
    </location>
</feature>
<name>A0A6N7PKG5_9BACT</name>